<protein>
    <recommendedName>
        <fullName evidence="1">Bro-N domain-containing protein</fullName>
    </recommendedName>
</protein>
<dbReference type="GO" id="GO:0003677">
    <property type="term" value="F:DNA binding"/>
    <property type="evidence" value="ECO:0007669"/>
    <property type="project" value="InterPro"/>
</dbReference>
<dbReference type="InterPro" id="IPR003497">
    <property type="entry name" value="BRO_N_domain"/>
</dbReference>
<evidence type="ECO:0000259" key="1">
    <source>
        <dbReference type="PROSITE" id="PS51750"/>
    </source>
</evidence>
<dbReference type="OrthoDB" id="9812611at2"/>
<evidence type="ECO:0000313" key="3">
    <source>
        <dbReference type="Proteomes" id="UP000430670"/>
    </source>
</evidence>
<dbReference type="Pfam" id="PF10543">
    <property type="entry name" value="ORF6N"/>
    <property type="match status" value="1"/>
</dbReference>
<dbReference type="Pfam" id="PF02498">
    <property type="entry name" value="Bro-N"/>
    <property type="match status" value="1"/>
</dbReference>
<dbReference type="InterPro" id="IPR018873">
    <property type="entry name" value="KilA-N_DNA-bd_domain"/>
</dbReference>
<dbReference type="PANTHER" id="PTHR36180">
    <property type="entry name" value="DNA-BINDING PROTEIN-RELATED-RELATED"/>
    <property type="match status" value="1"/>
</dbReference>
<name>A0A6I3SNZ6_HELMO</name>
<dbReference type="RefSeq" id="WP_155477853.1">
    <property type="nucleotide sequence ID" value="NZ_WNKU01000035.1"/>
</dbReference>
<dbReference type="EMBL" id="WNKU01000035">
    <property type="protein sequence ID" value="MTV50773.1"/>
    <property type="molecule type" value="Genomic_DNA"/>
</dbReference>
<reference evidence="2 3" key="1">
    <citation type="submission" date="2019-11" db="EMBL/GenBank/DDBJ databases">
        <title>Whole-genome sequence of a the green, strictly anaerobic photosynthetic bacterium Heliobacillus mobilis DSM 6151.</title>
        <authorList>
            <person name="Kyndt J.A."/>
            <person name="Meyer T.E."/>
        </authorList>
    </citation>
    <scope>NUCLEOTIDE SEQUENCE [LARGE SCALE GENOMIC DNA]</scope>
    <source>
        <strain evidence="2 3">DSM 6151</strain>
    </source>
</reference>
<accession>A0A6I3SNZ6</accession>
<proteinExistence type="predicted"/>
<dbReference type="Proteomes" id="UP000430670">
    <property type="component" value="Unassembled WGS sequence"/>
</dbReference>
<dbReference type="AlphaFoldDB" id="A0A6I3SNZ6"/>
<comment type="caution">
    <text evidence="2">The sequence shown here is derived from an EMBL/GenBank/DDBJ whole genome shotgun (WGS) entry which is preliminary data.</text>
</comment>
<dbReference type="PANTHER" id="PTHR36180:SF2">
    <property type="entry name" value="BRO FAMILY PROTEIN"/>
    <property type="match status" value="1"/>
</dbReference>
<dbReference type="SMART" id="SM01040">
    <property type="entry name" value="Bro-N"/>
    <property type="match status" value="1"/>
</dbReference>
<organism evidence="2 3">
    <name type="scientific">Heliobacterium mobile</name>
    <name type="common">Heliobacillus mobilis</name>
    <dbReference type="NCBI Taxonomy" id="28064"/>
    <lineage>
        <taxon>Bacteria</taxon>
        <taxon>Bacillati</taxon>
        <taxon>Bacillota</taxon>
        <taxon>Clostridia</taxon>
        <taxon>Eubacteriales</taxon>
        <taxon>Heliobacteriaceae</taxon>
        <taxon>Heliobacterium</taxon>
    </lineage>
</organism>
<dbReference type="Pfam" id="PF03374">
    <property type="entry name" value="ANT"/>
    <property type="match status" value="1"/>
</dbReference>
<keyword evidence="3" id="KW-1185">Reference proteome</keyword>
<dbReference type="InterPro" id="IPR005039">
    <property type="entry name" value="Ant_C"/>
</dbReference>
<gene>
    <name evidence="2" type="ORF">GJ688_17720</name>
</gene>
<sequence>MNLSFQQLFDEVGVEVRQVNIEGKRWFASQDICKGLGITPNSSARLPNEHRQIYPIQTAGGTQNLSMINETGLITLIMSSRKAQGQRWKQWLTQYVQPSLKSTKVAKNNNSEFNINDVEVIEHKGQRVLTTIQLAQAYNVEVKSIYNNFLRNKERYQEGVHYFLLTNNEIKGLVGAIHQIEDQLRYTHSFYLWTERGAARHAKSLNTNKAWDVFDILENHYFISQTKATHQPESNPNQYVLPKTYVEALRELADVYEKKEQLELQLDEATPKAEAFDTFMTATNALTVNEIAKSFDLGPNMFFEKMRQWKCIYKNEDGYNVPYSHWVKKGYFLLKTKTYSDFFGNTKTSSKTLVTPKGQKYLYQLAKEEGLIQRKLLCCFAN</sequence>
<dbReference type="PROSITE" id="PS51750">
    <property type="entry name" value="BRO_N"/>
    <property type="match status" value="1"/>
</dbReference>
<evidence type="ECO:0000313" key="2">
    <source>
        <dbReference type="EMBL" id="MTV50773.1"/>
    </source>
</evidence>
<feature type="domain" description="Bro-N" evidence="1">
    <location>
        <begin position="2"/>
        <end position="104"/>
    </location>
</feature>